<dbReference type="SUPFAM" id="SSF161098">
    <property type="entry name" value="MetI-like"/>
    <property type="match status" value="1"/>
</dbReference>
<dbReference type="EMBL" id="BSTJ01000011">
    <property type="protein sequence ID" value="GLY79321.1"/>
    <property type="molecule type" value="Genomic_DNA"/>
</dbReference>
<evidence type="ECO:0000256" key="4">
    <source>
        <dbReference type="ARBA" id="ARBA00022692"/>
    </source>
</evidence>
<feature type="domain" description="ABC transmembrane type-1" evidence="8">
    <location>
        <begin position="115"/>
        <end position="312"/>
    </location>
</feature>
<comment type="subcellular location">
    <subcellularLocation>
        <location evidence="1 7">Cell membrane</location>
        <topology evidence="1 7">Multi-pass membrane protein</topology>
    </subcellularLocation>
</comment>
<organism evidence="9 10">
    <name type="scientific">Actinoallomurus iriomotensis</name>
    <dbReference type="NCBI Taxonomy" id="478107"/>
    <lineage>
        <taxon>Bacteria</taxon>
        <taxon>Bacillati</taxon>
        <taxon>Actinomycetota</taxon>
        <taxon>Actinomycetes</taxon>
        <taxon>Streptosporangiales</taxon>
        <taxon>Thermomonosporaceae</taxon>
        <taxon>Actinoallomurus</taxon>
    </lineage>
</organism>
<dbReference type="PANTHER" id="PTHR43163:SF6">
    <property type="entry name" value="DIPEPTIDE TRANSPORT SYSTEM PERMEASE PROTEIN DPPB-RELATED"/>
    <property type="match status" value="1"/>
</dbReference>
<dbReference type="Proteomes" id="UP001165135">
    <property type="component" value="Unassembled WGS sequence"/>
</dbReference>
<evidence type="ECO:0000256" key="1">
    <source>
        <dbReference type="ARBA" id="ARBA00004651"/>
    </source>
</evidence>
<dbReference type="AlphaFoldDB" id="A0A9W6RNV2"/>
<dbReference type="GO" id="GO:0055085">
    <property type="term" value="P:transmembrane transport"/>
    <property type="evidence" value="ECO:0007669"/>
    <property type="project" value="InterPro"/>
</dbReference>
<keyword evidence="2 7" id="KW-0813">Transport</keyword>
<dbReference type="PANTHER" id="PTHR43163">
    <property type="entry name" value="DIPEPTIDE TRANSPORT SYSTEM PERMEASE PROTEIN DPPB-RELATED"/>
    <property type="match status" value="1"/>
</dbReference>
<dbReference type="InterPro" id="IPR000515">
    <property type="entry name" value="MetI-like"/>
</dbReference>
<comment type="caution">
    <text evidence="9">The sequence shown here is derived from an EMBL/GenBank/DDBJ whole genome shotgun (WGS) entry which is preliminary data.</text>
</comment>
<gene>
    <name evidence="9" type="ORF">Airi01_075880</name>
</gene>
<keyword evidence="3" id="KW-1003">Cell membrane</keyword>
<accession>A0A9W6RNV2</accession>
<dbReference type="Pfam" id="PF00528">
    <property type="entry name" value="BPD_transp_1"/>
    <property type="match status" value="1"/>
</dbReference>
<feature type="transmembrane region" description="Helical" evidence="7">
    <location>
        <begin position="298"/>
        <end position="319"/>
    </location>
</feature>
<evidence type="ECO:0000256" key="3">
    <source>
        <dbReference type="ARBA" id="ARBA00022475"/>
    </source>
</evidence>
<dbReference type="InterPro" id="IPR035906">
    <property type="entry name" value="MetI-like_sf"/>
</dbReference>
<evidence type="ECO:0000256" key="2">
    <source>
        <dbReference type="ARBA" id="ARBA00022448"/>
    </source>
</evidence>
<evidence type="ECO:0000259" key="8">
    <source>
        <dbReference type="PROSITE" id="PS50928"/>
    </source>
</evidence>
<keyword evidence="4 7" id="KW-0812">Transmembrane</keyword>
<feature type="transmembrane region" description="Helical" evidence="7">
    <location>
        <begin position="30"/>
        <end position="50"/>
    </location>
</feature>
<dbReference type="RefSeq" id="WP_285630589.1">
    <property type="nucleotide sequence ID" value="NZ_BSTJ01000011.1"/>
</dbReference>
<dbReference type="PROSITE" id="PS50928">
    <property type="entry name" value="ABC_TM1"/>
    <property type="match status" value="1"/>
</dbReference>
<feature type="transmembrane region" description="Helical" evidence="7">
    <location>
        <begin position="193"/>
        <end position="212"/>
    </location>
</feature>
<evidence type="ECO:0000313" key="10">
    <source>
        <dbReference type="Proteomes" id="UP001165135"/>
    </source>
</evidence>
<comment type="similarity">
    <text evidence="7">Belongs to the binding-protein-dependent transport system permease family.</text>
</comment>
<evidence type="ECO:0000313" key="9">
    <source>
        <dbReference type="EMBL" id="GLY79321.1"/>
    </source>
</evidence>
<reference evidence="9" key="1">
    <citation type="submission" date="2023-03" db="EMBL/GenBank/DDBJ databases">
        <title>Actinoallomurus iriomotensis NBRC 103681.</title>
        <authorList>
            <person name="Ichikawa N."/>
            <person name="Sato H."/>
            <person name="Tonouchi N."/>
        </authorList>
    </citation>
    <scope>NUCLEOTIDE SEQUENCE</scope>
    <source>
        <strain evidence="9">NBRC 103681</strain>
    </source>
</reference>
<keyword evidence="5 7" id="KW-1133">Transmembrane helix</keyword>
<name>A0A9W6RNV2_9ACTN</name>
<proteinExistence type="inferred from homology"/>
<protein>
    <submittedName>
        <fullName evidence="9">Glutathione ABC transporter permease</fullName>
    </submittedName>
</protein>
<feature type="transmembrane region" description="Helical" evidence="7">
    <location>
        <begin position="115"/>
        <end position="142"/>
    </location>
</feature>
<evidence type="ECO:0000256" key="7">
    <source>
        <dbReference type="RuleBase" id="RU363032"/>
    </source>
</evidence>
<sequence>MSGDLTARSGGLTLPRIGDRALWSFVGRRIGHAVLVLFCVATVSFFLVRISGDPVRQMLPPDATAAQETALRAQLGLDQPLLGQYVSYMTGLLHLDLGQSLFFHRPAFDVIAERLPATVTLAAGALVVVLVVAIPAGVVSALRRGTATDTTVMAAVLVGQSAPAFFVGILLILVFAVNLQMLPASGMGGIENLVLPAVTLGLYSIAMVARLLRSSLVDVLGEDYIRTARAKGLTGWRIVTAHGLRNASLPVVTVVGLEIGNLLGGAILTEQVFAWPGVGRLTVEAVTYRDYPLMQATVMFLATVFVVVNLLVDLSYAALDPRVRLS</sequence>
<evidence type="ECO:0000256" key="5">
    <source>
        <dbReference type="ARBA" id="ARBA00022989"/>
    </source>
</evidence>
<dbReference type="Pfam" id="PF19300">
    <property type="entry name" value="BPD_transp_1_N"/>
    <property type="match status" value="1"/>
</dbReference>
<feature type="transmembrane region" description="Helical" evidence="7">
    <location>
        <begin position="162"/>
        <end position="181"/>
    </location>
</feature>
<dbReference type="GO" id="GO:0005886">
    <property type="term" value="C:plasma membrane"/>
    <property type="evidence" value="ECO:0007669"/>
    <property type="project" value="UniProtKB-SubCell"/>
</dbReference>
<evidence type="ECO:0000256" key="6">
    <source>
        <dbReference type="ARBA" id="ARBA00023136"/>
    </source>
</evidence>
<dbReference type="CDD" id="cd06261">
    <property type="entry name" value="TM_PBP2"/>
    <property type="match status" value="1"/>
</dbReference>
<keyword evidence="6 7" id="KW-0472">Membrane</keyword>
<dbReference type="Gene3D" id="1.10.3720.10">
    <property type="entry name" value="MetI-like"/>
    <property type="match status" value="1"/>
</dbReference>
<dbReference type="InterPro" id="IPR045621">
    <property type="entry name" value="BPD_transp_1_N"/>
</dbReference>